<reference evidence="2" key="1">
    <citation type="submission" date="2024-06" db="EMBL/GenBank/DDBJ databases">
        <title>Caulobacter inopinatus, sp. nov.</title>
        <authorList>
            <person name="Donachie S.P."/>
        </authorList>
    </citation>
    <scope>NUCLEOTIDE SEQUENCE</scope>
    <source>
        <strain evidence="2">73W</strain>
    </source>
</reference>
<dbReference type="AlphaFoldDB" id="A0AB39KP80"/>
<dbReference type="Gene3D" id="1.10.260.40">
    <property type="entry name" value="lambda repressor-like DNA-binding domains"/>
    <property type="match status" value="1"/>
</dbReference>
<dbReference type="EMBL" id="CP158375">
    <property type="protein sequence ID" value="XDO95367.1"/>
    <property type="molecule type" value="Genomic_DNA"/>
</dbReference>
<accession>A0AB39KP80</accession>
<dbReference type="GO" id="GO:0003677">
    <property type="term" value="F:DNA binding"/>
    <property type="evidence" value="ECO:0007669"/>
    <property type="project" value="InterPro"/>
</dbReference>
<dbReference type="SUPFAM" id="SSF47413">
    <property type="entry name" value="lambda repressor-like DNA-binding domains"/>
    <property type="match status" value="1"/>
</dbReference>
<dbReference type="SMART" id="SM00530">
    <property type="entry name" value="HTH_XRE"/>
    <property type="match status" value="1"/>
</dbReference>
<proteinExistence type="predicted"/>
<dbReference type="InterPro" id="IPR001387">
    <property type="entry name" value="Cro/C1-type_HTH"/>
</dbReference>
<gene>
    <name evidence="2" type="ORF">ABOZ73_11135</name>
</gene>
<organism evidence="2">
    <name type="scientific">Caulobacter sp. 73W</name>
    <dbReference type="NCBI Taxonomy" id="3161137"/>
    <lineage>
        <taxon>Bacteria</taxon>
        <taxon>Pseudomonadati</taxon>
        <taxon>Pseudomonadota</taxon>
        <taxon>Alphaproteobacteria</taxon>
        <taxon>Caulobacterales</taxon>
        <taxon>Caulobacteraceae</taxon>
        <taxon>Caulobacter</taxon>
    </lineage>
</organism>
<dbReference type="RefSeq" id="WP_369058216.1">
    <property type="nucleotide sequence ID" value="NZ_CP158375.1"/>
</dbReference>
<name>A0AB39KP80_9CAUL</name>
<protein>
    <submittedName>
        <fullName evidence="2">Helix-turn-helix transcriptional regulator</fullName>
    </submittedName>
</protein>
<evidence type="ECO:0000313" key="2">
    <source>
        <dbReference type="EMBL" id="XDO95367.1"/>
    </source>
</evidence>
<evidence type="ECO:0000259" key="1">
    <source>
        <dbReference type="PROSITE" id="PS50943"/>
    </source>
</evidence>
<dbReference type="CDD" id="cd00093">
    <property type="entry name" value="HTH_XRE"/>
    <property type="match status" value="1"/>
</dbReference>
<sequence>MPHTKILCPSQCRAARGLLDWSQEDLAGRAGVSRSTVRDFETGRHELHGGTERLLMAALRDGGVLLIASGEEAGDGAGPGVRLVG</sequence>
<feature type="domain" description="HTH cro/C1-type" evidence="1">
    <location>
        <begin position="13"/>
        <end position="46"/>
    </location>
</feature>
<dbReference type="Pfam" id="PF01381">
    <property type="entry name" value="HTH_3"/>
    <property type="match status" value="1"/>
</dbReference>
<dbReference type="PROSITE" id="PS50943">
    <property type="entry name" value="HTH_CROC1"/>
    <property type="match status" value="1"/>
</dbReference>
<dbReference type="InterPro" id="IPR010982">
    <property type="entry name" value="Lambda_DNA-bd_dom_sf"/>
</dbReference>